<dbReference type="AlphaFoldDB" id="A0A5Q2RTQ5"/>
<sequence>MDQIRDAINGGASGEELAALPIPESYRAAHTLRSEQEMFADLPSHEKDPRQSIHVGDVPTPELAPDEVYVAIMASAINFNTVWTSIFEPVSTFGALDRLARQSEWARRHAQDFHAFGSDAAGVVIRVGSAVRAWKPGDRVVVHCNYVDDQDDTAHDDAMMAANQMIWGYETNFGGLADLAVVRANQLMPKPAHLSWEEAACNALTNSTTYRMLLSPNSYQMKQGEAVLIWGASGGLGGYAVQYCLNGGVTPVAVVSSPEKVDLMHQMGVEHVIDRKAAGYRFWNEDGTQQDPKEWRRLGGDIRDMIGRDVDVVFEHPGRQTFGASVYVVKRGGAVVTCAATSGYMLEFDNRHLWMRLKRIIGSHFANYHEAWQANQLICDGKIQPILSAVHTLENTGEAAYQMHHNLHEGKIGVLCLAEEEGQGVDDPEMREKVGEDKITLFRRAGG</sequence>
<dbReference type="SMART" id="SM00829">
    <property type="entry name" value="PKS_ER"/>
    <property type="match status" value="1"/>
</dbReference>
<dbReference type="InterPro" id="IPR051603">
    <property type="entry name" value="Zinc-ADH_QOR/CCCR"/>
</dbReference>
<protein>
    <submittedName>
        <fullName evidence="3">Crotonyl-CoA carboxylase/reductase</fullName>
        <ecNumber evidence="3">1.3.1.85</ecNumber>
    </submittedName>
</protein>
<dbReference type="InterPro" id="IPR013149">
    <property type="entry name" value="ADH-like_C"/>
</dbReference>
<dbReference type="PANTHER" id="PTHR44154">
    <property type="entry name" value="QUINONE OXIDOREDUCTASE"/>
    <property type="match status" value="1"/>
</dbReference>
<dbReference type="Pfam" id="PF00107">
    <property type="entry name" value="ADH_zinc_N"/>
    <property type="match status" value="1"/>
</dbReference>
<dbReference type="InterPro" id="IPR011032">
    <property type="entry name" value="GroES-like_sf"/>
</dbReference>
<dbReference type="InterPro" id="IPR010085">
    <property type="entry name" value="Crot_CoA_red"/>
</dbReference>
<dbReference type="SUPFAM" id="SSF51735">
    <property type="entry name" value="NAD(P)-binding Rossmann-fold domains"/>
    <property type="match status" value="1"/>
</dbReference>
<evidence type="ECO:0000259" key="2">
    <source>
        <dbReference type="SMART" id="SM00829"/>
    </source>
</evidence>
<dbReference type="PANTHER" id="PTHR44154:SF1">
    <property type="entry name" value="QUINONE OXIDOREDUCTASE"/>
    <property type="match status" value="1"/>
</dbReference>
<dbReference type="InterPro" id="IPR020843">
    <property type="entry name" value="ER"/>
</dbReference>
<dbReference type="KEGG" id="atq:GH723_16625"/>
<organism evidence="3 4">
    <name type="scientific">Actinomarinicola tropica</name>
    <dbReference type="NCBI Taxonomy" id="2789776"/>
    <lineage>
        <taxon>Bacteria</taxon>
        <taxon>Bacillati</taxon>
        <taxon>Actinomycetota</taxon>
        <taxon>Acidimicrobiia</taxon>
        <taxon>Acidimicrobiales</taxon>
        <taxon>Iamiaceae</taxon>
        <taxon>Actinomarinicola</taxon>
    </lineage>
</organism>
<dbReference type="Proteomes" id="UP000334019">
    <property type="component" value="Chromosome"/>
</dbReference>
<dbReference type="EMBL" id="CP045851">
    <property type="protein sequence ID" value="QGG96595.1"/>
    <property type="molecule type" value="Genomic_DNA"/>
</dbReference>
<gene>
    <name evidence="3" type="primary">ccrA</name>
    <name evidence="3" type="ORF">GH723_16625</name>
</gene>
<accession>A0A5Q2RTQ5</accession>
<dbReference type="EC" id="1.3.1.85" evidence="3"/>
<dbReference type="Gene3D" id="3.90.180.10">
    <property type="entry name" value="Medium-chain alcohol dehydrogenases, catalytic domain"/>
    <property type="match status" value="2"/>
</dbReference>
<dbReference type="SUPFAM" id="SSF50129">
    <property type="entry name" value="GroES-like"/>
    <property type="match status" value="1"/>
</dbReference>
<dbReference type="NCBIfam" id="TIGR01751">
    <property type="entry name" value="crot-CoA-red"/>
    <property type="match status" value="1"/>
</dbReference>
<dbReference type="InterPro" id="IPR013154">
    <property type="entry name" value="ADH-like_N"/>
</dbReference>
<dbReference type="Pfam" id="PF08240">
    <property type="entry name" value="ADH_N"/>
    <property type="match status" value="1"/>
</dbReference>
<keyword evidence="1" id="KW-0521">NADP</keyword>
<feature type="domain" description="Enoyl reductase (ER)" evidence="2">
    <location>
        <begin position="48"/>
        <end position="414"/>
    </location>
</feature>
<dbReference type="InterPro" id="IPR036291">
    <property type="entry name" value="NAD(P)-bd_dom_sf"/>
</dbReference>
<dbReference type="RefSeq" id="WP_153760699.1">
    <property type="nucleotide sequence ID" value="NZ_CP045851.1"/>
</dbReference>
<keyword evidence="4" id="KW-1185">Reference proteome</keyword>
<evidence type="ECO:0000313" key="3">
    <source>
        <dbReference type="EMBL" id="QGG96595.1"/>
    </source>
</evidence>
<reference evidence="3 4" key="1">
    <citation type="submission" date="2019-11" db="EMBL/GenBank/DDBJ databases">
        <authorList>
            <person name="He Y."/>
        </authorList>
    </citation>
    <scope>NUCLEOTIDE SEQUENCE [LARGE SCALE GENOMIC DNA]</scope>
    <source>
        <strain evidence="3 4">SCSIO 58843</strain>
    </source>
</reference>
<evidence type="ECO:0000256" key="1">
    <source>
        <dbReference type="ARBA" id="ARBA00022857"/>
    </source>
</evidence>
<keyword evidence="3" id="KW-0560">Oxidoreductase</keyword>
<name>A0A5Q2RTQ5_9ACTN</name>
<dbReference type="GO" id="GO:0043880">
    <property type="term" value="F:crotonyl-CoA reductase activity"/>
    <property type="evidence" value="ECO:0007669"/>
    <property type="project" value="InterPro"/>
</dbReference>
<proteinExistence type="predicted"/>
<evidence type="ECO:0000313" key="4">
    <source>
        <dbReference type="Proteomes" id="UP000334019"/>
    </source>
</evidence>